<keyword evidence="5" id="KW-1133">Transmembrane helix</keyword>
<dbReference type="Gene3D" id="3.30.1330.60">
    <property type="entry name" value="OmpA-like domain"/>
    <property type="match status" value="1"/>
</dbReference>
<gene>
    <name evidence="7" type="ORF">IQ782_03630</name>
</gene>
<feature type="region of interest" description="Disordered" evidence="4">
    <location>
        <begin position="106"/>
        <end position="126"/>
    </location>
</feature>
<keyword evidence="3 5" id="KW-0472">Membrane</keyword>
<dbReference type="Pfam" id="PF13677">
    <property type="entry name" value="MotB_plug"/>
    <property type="match status" value="1"/>
</dbReference>
<keyword evidence="8" id="KW-1185">Reference proteome</keyword>
<evidence type="ECO:0000256" key="5">
    <source>
        <dbReference type="SAM" id="Phobius"/>
    </source>
</evidence>
<evidence type="ECO:0000313" key="8">
    <source>
        <dbReference type="Proteomes" id="UP000607796"/>
    </source>
</evidence>
<comment type="caution">
    <text evidence="7">The sequence shown here is derived from an EMBL/GenBank/DDBJ whole genome shotgun (WGS) entry which is preliminary data.</text>
</comment>
<comment type="subcellular location">
    <subcellularLocation>
        <location evidence="1">Membrane</location>
    </subcellularLocation>
</comment>
<evidence type="ECO:0000256" key="4">
    <source>
        <dbReference type="SAM" id="MobiDB-lite"/>
    </source>
</evidence>
<dbReference type="RefSeq" id="WP_194133262.1">
    <property type="nucleotide sequence ID" value="NZ_JADFFK010000002.1"/>
</dbReference>
<reference evidence="7 8" key="1">
    <citation type="journal article" date="2021" name="Int. J. Syst. Evol. Microbiol.">
        <title>Salipiger mangrovisoli sp. nov., isolated from mangrove soil and the proposal for the reclassification of Paraphaeobacter pallidus as Salipiger pallidus comb. nov.</title>
        <authorList>
            <person name="Du J."/>
            <person name="Liu Y."/>
            <person name="Pei T."/>
            <person name="Deng M.R."/>
            <person name="Zhu H."/>
        </authorList>
    </citation>
    <scope>NUCLEOTIDE SEQUENCE [LARGE SCALE GENOMIC DNA]</scope>
    <source>
        <strain evidence="7 8">6D45A</strain>
    </source>
</reference>
<keyword evidence="2 5" id="KW-0812">Transmembrane</keyword>
<evidence type="ECO:0000259" key="6">
    <source>
        <dbReference type="Pfam" id="PF13677"/>
    </source>
</evidence>
<evidence type="ECO:0000256" key="3">
    <source>
        <dbReference type="ARBA" id="ARBA00023136"/>
    </source>
</evidence>
<dbReference type="EMBL" id="JADFFK010000002">
    <property type="protein sequence ID" value="MBE9635924.1"/>
    <property type="molecule type" value="Genomic_DNA"/>
</dbReference>
<name>A0ABR9WXA2_9RHOB</name>
<dbReference type="PANTHER" id="PTHR30329:SF21">
    <property type="entry name" value="LIPOPROTEIN YIAD-RELATED"/>
    <property type="match status" value="1"/>
</dbReference>
<dbReference type="PANTHER" id="PTHR30329">
    <property type="entry name" value="STATOR ELEMENT OF FLAGELLAR MOTOR COMPLEX"/>
    <property type="match status" value="1"/>
</dbReference>
<organism evidence="7 8">
    <name type="scientific">Salipiger mangrovisoli</name>
    <dbReference type="NCBI Taxonomy" id="2865933"/>
    <lineage>
        <taxon>Bacteria</taxon>
        <taxon>Pseudomonadati</taxon>
        <taxon>Pseudomonadota</taxon>
        <taxon>Alphaproteobacteria</taxon>
        <taxon>Rhodobacterales</taxon>
        <taxon>Roseobacteraceae</taxon>
        <taxon>Salipiger</taxon>
    </lineage>
</organism>
<evidence type="ECO:0000256" key="2">
    <source>
        <dbReference type="ARBA" id="ARBA00022692"/>
    </source>
</evidence>
<dbReference type="InterPro" id="IPR036737">
    <property type="entry name" value="OmpA-like_sf"/>
</dbReference>
<protein>
    <submittedName>
        <fullName evidence="7">Chemotaxis protein MotB</fullName>
    </submittedName>
</protein>
<dbReference type="InterPro" id="IPR050330">
    <property type="entry name" value="Bact_OuterMem_StrucFunc"/>
</dbReference>
<dbReference type="InterPro" id="IPR025713">
    <property type="entry name" value="MotB-like_N_dom"/>
</dbReference>
<evidence type="ECO:0000256" key="1">
    <source>
        <dbReference type="ARBA" id="ARBA00004370"/>
    </source>
</evidence>
<sequence length="277" mass="29868">MAVDSNVAPVIIKRKKKAGGHGHHGGAWKVAYADFVTAMMAFFMLMWLLNATTEKQRKGLADYFNPTIAVARISGGGDGLMGGESTFSENVLPRMGTGSTALQATEKNAARGSETSGESDPNAAETAQLEELRDRLTARHGESMVDDGLMRHVVTRVTDEGLVVELFETGEARLFAADGSPTFLLRRLAQIIAGASQTVRNPIAVEGHVAASPIVLAQDPSWQASSDHAARMRELLQGEGVPKVRIARVTAHADREPSRGNPMDVRNGRIEVIFLRR</sequence>
<dbReference type="Proteomes" id="UP000607796">
    <property type="component" value="Unassembled WGS sequence"/>
</dbReference>
<accession>A0ABR9WXA2</accession>
<evidence type="ECO:0000313" key="7">
    <source>
        <dbReference type="EMBL" id="MBE9635924.1"/>
    </source>
</evidence>
<feature type="transmembrane region" description="Helical" evidence="5">
    <location>
        <begin position="30"/>
        <end position="49"/>
    </location>
</feature>
<feature type="domain" description="Motility protein B-like N-terminal" evidence="6">
    <location>
        <begin position="13"/>
        <end position="66"/>
    </location>
</feature>
<proteinExistence type="predicted"/>